<protein>
    <submittedName>
        <fullName evidence="2">Uncharacterized protein</fullName>
    </submittedName>
</protein>
<evidence type="ECO:0000313" key="2">
    <source>
        <dbReference type="EMBL" id="GCE38189.1"/>
    </source>
</evidence>
<sequence>MLTEIGPVEIEVPRDTDATVAPTDTEGTTDDGDVIRVSDRGTARWPSHS</sequence>
<evidence type="ECO:0000313" key="3">
    <source>
        <dbReference type="Proteomes" id="UP000287519"/>
    </source>
</evidence>
<gene>
    <name evidence="2" type="ORF">Rhow_001228</name>
</gene>
<comment type="caution">
    <text evidence="2">The sequence shown here is derived from an EMBL/GenBank/DDBJ whole genome shotgun (WGS) entry which is preliminary data.</text>
</comment>
<organism evidence="2 3">
    <name type="scientific">Rhodococcus wratislaviensis</name>
    <name type="common">Tsukamurella wratislaviensis</name>
    <dbReference type="NCBI Taxonomy" id="44752"/>
    <lineage>
        <taxon>Bacteria</taxon>
        <taxon>Bacillati</taxon>
        <taxon>Actinomycetota</taxon>
        <taxon>Actinomycetes</taxon>
        <taxon>Mycobacteriales</taxon>
        <taxon>Nocardiaceae</taxon>
        <taxon>Rhodococcus</taxon>
    </lineage>
</organism>
<dbReference type="Proteomes" id="UP000287519">
    <property type="component" value="Unassembled WGS sequence"/>
</dbReference>
<feature type="compositionally biased region" description="Basic and acidic residues" evidence="1">
    <location>
        <begin position="33"/>
        <end position="42"/>
    </location>
</feature>
<keyword evidence="3" id="KW-1185">Reference proteome</keyword>
<accession>A0A402C3M2</accession>
<dbReference type="AlphaFoldDB" id="A0A402C3M2"/>
<reference evidence="2 3" key="1">
    <citation type="submission" date="2018-11" db="EMBL/GenBank/DDBJ databases">
        <title>Microbial catabolism of amino acid.</title>
        <authorList>
            <person name="Hibi M."/>
            <person name="Ogawa J."/>
        </authorList>
    </citation>
    <scope>NUCLEOTIDE SEQUENCE [LARGE SCALE GENOMIC DNA]</scope>
    <source>
        <strain evidence="2 3">C31-06</strain>
    </source>
</reference>
<proteinExistence type="predicted"/>
<evidence type="ECO:0000256" key="1">
    <source>
        <dbReference type="SAM" id="MobiDB-lite"/>
    </source>
</evidence>
<name>A0A402C3M2_RHOWR</name>
<dbReference type="EMBL" id="BHYM01000017">
    <property type="protein sequence ID" value="GCE38189.1"/>
    <property type="molecule type" value="Genomic_DNA"/>
</dbReference>
<feature type="region of interest" description="Disordered" evidence="1">
    <location>
        <begin position="1"/>
        <end position="49"/>
    </location>
</feature>